<evidence type="ECO:0000313" key="4">
    <source>
        <dbReference type="Proteomes" id="UP001190700"/>
    </source>
</evidence>
<feature type="compositionally biased region" description="Basic and acidic residues" evidence="1">
    <location>
        <begin position="1"/>
        <end position="14"/>
    </location>
</feature>
<dbReference type="Gene3D" id="3.30.70.270">
    <property type="match status" value="1"/>
</dbReference>
<accession>A0AAE0FY05</accession>
<dbReference type="PROSITE" id="PS50173">
    <property type="entry name" value="UMUC"/>
    <property type="match status" value="1"/>
</dbReference>
<dbReference type="GO" id="GO:0042276">
    <property type="term" value="P:error-prone translesion synthesis"/>
    <property type="evidence" value="ECO:0007669"/>
    <property type="project" value="TreeGrafter"/>
</dbReference>
<reference evidence="3 4" key="1">
    <citation type="journal article" date="2015" name="Genome Biol. Evol.">
        <title>Comparative Genomics of a Bacterivorous Green Alga Reveals Evolutionary Causalities and Consequences of Phago-Mixotrophic Mode of Nutrition.</title>
        <authorList>
            <person name="Burns J.A."/>
            <person name="Paasch A."/>
            <person name="Narechania A."/>
            <person name="Kim E."/>
        </authorList>
    </citation>
    <scope>NUCLEOTIDE SEQUENCE [LARGE SCALE GENOMIC DNA]</scope>
    <source>
        <strain evidence="3 4">PLY_AMNH</strain>
    </source>
</reference>
<dbReference type="GO" id="GO:0017125">
    <property type="term" value="F:deoxycytidyl transferase activity"/>
    <property type="evidence" value="ECO:0007669"/>
    <property type="project" value="TreeGrafter"/>
</dbReference>
<evidence type="ECO:0000256" key="1">
    <source>
        <dbReference type="SAM" id="MobiDB-lite"/>
    </source>
</evidence>
<dbReference type="GO" id="GO:0006281">
    <property type="term" value="P:DNA repair"/>
    <property type="evidence" value="ECO:0007669"/>
    <property type="project" value="InterPro"/>
</dbReference>
<dbReference type="Pfam" id="PF00817">
    <property type="entry name" value="IMS"/>
    <property type="match status" value="1"/>
</dbReference>
<dbReference type="GO" id="GO:0070987">
    <property type="term" value="P:error-free translesion synthesis"/>
    <property type="evidence" value="ECO:0007669"/>
    <property type="project" value="TreeGrafter"/>
</dbReference>
<dbReference type="InterPro" id="IPR043502">
    <property type="entry name" value="DNA/RNA_pol_sf"/>
</dbReference>
<sequence>MAGDTREVHQRDIGEPSNDDAQRVANEMRNQEPLLAMKLRTTHEDPEFMSTFFKASRLHFIGTWKARYQEILDSLPPPPALPPSHGCERLVFHIDMDCFFASVAVRGRPELANRPVAVCWGTSNNGSAEISSANYEARGFGIGAGMFIREARQRCPALVTVPYEFDKYSATAEDMYRTLFDFTPHVQGVSVDEAYADFTGMGEAGDLASKLRAAIKERTGGCCASIGSGPNRLIARLGTKRAKPDGHWHIAQAQAAACVAELPVSDLPVCHPPNDLHGLLYKSSWIVDLPAI</sequence>
<proteinExistence type="predicted"/>
<evidence type="ECO:0000313" key="3">
    <source>
        <dbReference type="EMBL" id="KAK3267381.1"/>
    </source>
</evidence>
<feature type="domain" description="UmuC" evidence="2">
    <location>
        <begin position="91"/>
        <end position="268"/>
    </location>
</feature>
<dbReference type="InterPro" id="IPR001126">
    <property type="entry name" value="UmuC"/>
</dbReference>
<dbReference type="GO" id="GO:0005634">
    <property type="term" value="C:nucleus"/>
    <property type="evidence" value="ECO:0007669"/>
    <property type="project" value="TreeGrafter"/>
</dbReference>
<protein>
    <recommendedName>
        <fullName evidence="2">UmuC domain-containing protein</fullName>
    </recommendedName>
</protein>
<keyword evidence="4" id="KW-1185">Reference proteome</keyword>
<dbReference type="Gene3D" id="3.40.1170.60">
    <property type="match status" value="1"/>
</dbReference>
<dbReference type="AlphaFoldDB" id="A0AAE0FY05"/>
<evidence type="ECO:0000259" key="2">
    <source>
        <dbReference type="PROSITE" id="PS50173"/>
    </source>
</evidence>
<comment type="caution">
    <text evidence="3">The sequence shown here is derived from an EMBL/GenBank/DDBJ whole genome shotgun (WGS) entry which is preliminary data.</text>
</comment>
<dbReference type="Proteomes" id="UP001190700">
    <property type="component" value="Unassembled WGS sequence"/>
</dbReference>
<dbReference type="Gene3D" id="6.10.250.1490">
    <property type="match status" value="1"/>
</dbReference>
<dbReference type="InterPro" id="IPR043128">
    <property type="entry name" value="Rev_trsase/Diguanyl_cyclase"/>
</dbReference>
<gene>
    <name evidence="3" type="ORF">CYMTET_24056</name>
</gene>
<feature type="region of interest" description="Disordered" evidence="1">
    <location>
        <begin position="1"/>
        <end position="21"/>
    </location>
</feature>
<name>A0AAE0FY05_9CHLO</name>
<dbReference type="PANTHER" id="PTHR45990">
    <property type="entry name" value="DNA REPAIR PROTEIN REV1"/>
    <property type="match status" value="1"/>
</dbReference>
<dbReference type="GO" id="GO:0003887">
    <property type="term" value="F:DNA-directed DNA polymerase activity"/>
    <property type="evidence" value="ECO:0007669"/>
    <property type="project" value="TreeGrafter"/>
</dbReference>
<dbReference type="SUPFAM" id="SSF56672">
    <property type="entry name" value="DNA/RNA polymerases"/>
    <property type="match status" value="1"/>
</dbReference>
<organism evidence="3 4">
    <name type="scientific">Cymbomonas tetramitiformis</name>
    <dbReference type="NCBI Taxonomy" id="36881"/>
    <lineage>
        <taxon>Eukaryota</taxon>
        <taxon>Viridiplantae</taxon>
        <taxon>Chlorophyta</taxon>
        <taxon>Pyramimonadophyceae</taxon>
        <taxon>Pyramimonadales</taxon>
        <taxon>Pyramimonadaceae</taxon>
        <taxon>Cymbomonas</taxon>
    </lineage>
</organism>
<dbReference type="EMBL" id="LGRX02012438">
    <property type="protein sequence ID" value="KAK3267381.1"/>
    <property type="molecule type" value="Genomic_DNA"/>
</dbReference>
<dbReference type="PANTHER" id="PTHR45990:SF1">
    <property type="entry name" value="DNA REPAIR PROTEIN REV1"/>
    <property type="match status" value="1"/>
</dbReference>